<dbReference type="InterPro" id="IPR002575">
    <property type="entry name" value="Aminoglycoside_PTrfase"/>
</dbReference>
<proteinExistence type="predicted"/>
<dbReference type="InterPro" id="IPR011009">
    <property type="entry name" value="Kinase-like_dom_sf"/>
</dbReference>
<feature type="compositionally biased region" description="Basic and acidic residues" evidence="1">
    <location>
        <begin position="1"/>
        <end position="11"/>
    </location>
</feature>
<feature type="domain" description="Aminoglycoside phosphotransferase" evidence="2">
    <location>
        <begin position="19"/>
        <end position="200"/>
    </location>
</feature>
<evidence type="ECO:0000259" key="2">
    <source>
        <dbReference type="Pfam" id="PF01636"/>
    </source>
</evidence>
<reference evidence="3" key="2">
    <citation type="journal article" date="2021" name="PeerJ">
        <title>Extensive microbial diversity within the chicken gut microbiome revealed by metagenomics and culture.</title>
        <authorList>
            <person name="Gilroy R."/>
            <person name="Ravi A."/>
            <person name="Getino M."/>
            <person name="Pursley I."/>
            <person name="Horton D.L."/>
            <person name="Alikhan N.F."/>
            <person name="Baker D."/>
            <person name="Gharbi K."/>
            <person name="Hall N."/>
            <person name="Watson M."/>
            <person name="Adriaenssens E.M."/>
            <person name="Foster-Nyarko E."/>
            <person name="Jarju S."/>
            <person name="Secka A."/>
            <person name="Antonio M."/>
            <person name="Oren A."/>
            <person name="Chaudhuri R.R."/>
            <person name="La Ragione R."/>
            <person name="Hildebrand F."/>
            <person name="Pallen M.J."/>
        </authorList>
    </citation>
    <scope>NUCLEOTIDE SEQUENCE</scope>
    <source>
        <strain evidence="3">ChiGjej1B1-22543</strain>
    </source>
</reference>
<comment type="caution">
    <text evidence="3">The sequence shown here is derived from an EMBL/GenBank/DDBJ whole genome shotgun (WGS) entry which is preliminary data.</text>
</comment>
<evidence type="ECO:0000313" key="3">
    <source>
        <dbReference type="EMBL" id="HIU44694.1"/>
    </source>
</evidence>
<accession>A0A9D1LMP9</accession>
<feature type="region of interest" description="Disordered" evidence="1">
    <location>
        <begin position="1"/>
        <end position="22"/>
    </location>
</feature>
<protein>
    <submittedName>
        <fullName evidence="3">Phosphotransferase</fullName>
    </submittedName>
</protein>
<gene>
    <name evidence="3" type="ORF">IAC52_00120</name>
</gene>
<evidence type="ECO:0000256" key="1">
    <source>
        <dbReference type="SAM" id="MobiDB-lite"/>
    </source>
</evidence>
<name>A0A9D1LMP9_9FIRM</name>
<organism evidence="3 4">
    <name type="scientific">Candidatus Alloenteromonas pullicola</name>
    <dbReference type="NCBI Taxonomy" id="2840784"/>
    <lineage>
        <taxon>Bacteria</taxon>
        <taxon>Bacillati</taxon>
        <taxon>Bacillota</taxon>
        <taxon>Bacillota incertae sedis</taxon>
        <taxon>Candidatus Alloenteromonas</taxon>
    </lineage>
</organism>
<dbReference type="Gene3D" id="3.90.1200.10">
    <property type="match status" value="1"/>
</dbReference>
<dbReference type="Proteomes" id="UP000824070">
    <property type="component" value="Unassembled WGS sequence"/>
</dbReference>
<evidence type="ECO:0000313" key="4">
    <source>
        <dbReference type="Proteomes" id="UP000824070"/>
    </source>
</evidence>
<dbReference type="AlphaFoldDB" id="A0A9D1LMP9"/>
<feature type="non-terminal residue" evidence="3">
    <location>
        <position position="245"/>
    </location>
</feature>
<dbReference type="Pfam" id="PF01636">
    <property type="entry name" value="APH"/>
    <property type="match status" value="1"/>
</dbReference>
<reference evidence="3" key="1">
    <citation type="submission" date="2020-10" db="EMBL/GenBank/DDBJ databases">
        <authorList>
            <person name="Gilroy R."/>
        </authorList>
    </citation>
    <scope>NUCLEOTIDE SEQUENCE</scope>
    <source>
        <strain evidence="3">ChiGjej1B1-22543</strain>
    </source>
</reference>
<sequence length="245" mass="27829">MTELEQTRRIAEQIGDEGEIKPLSGGTSNAIFASSSFVYRIKRPHLVDEIDSPEREMLAVDLSMGCPCLPEVLYFDGRGNKAERRLDGITVSQKGVDEADFPAIIKAIEQLHAMPESEYRFDLVQRYWQYKDHSGIKGYISPFERNVMAYASHRIEQFPHRLSHNDLWGGNILIDGGQAKLIDLEFASTAPEVFDYLSFVEENGLTLGQAKSFFGLSGLKMDFDDFVLLTYALDIIWAYWALCRQ</sequence>
<dbReference type="EMBL" id="DVMV01000002">
    <property type="protein sequence ID" value="HIU44694.1"/>
    <property type="molecule type" value="Genomic_DNA"/>
</dbReference>
<dbReference type="SUPFAM" id="SSF56112">
    <property type="entry name" value="Protein kinase-like (PK-like)"/>
    <property type="match status" value="1"/>
</dbReference>